<accession>A0A5N8X3W1</accession>
<keyword evidence="2" id="KW-1185">Reference proteome</keyword>
<evidence type="ECO:0000313" key="2">
    <source>
        <dbReference type="Proteomes" id="UP000373149"/>
    </source>
</evidence>
<name>A0A5N8X3W1_9ACTN</name>
<dbReference type="EMBL" id="VMNX01000233">
    <property type="protein sequence ID" value="MPY53982.1"/>
    <property type="molecule type" value="Genomic_DNA"/>
</dbReference>
<gene>
    <name evidence="1" type="ORF">FPZ41_37660</name>
</gene>
<protein>
    <submittedName>
        <fullName evidence="1">Pentapeptide repeat-containing protein</fullName>
    </submittedName>
</protein>
<evidence type="ECO:0000313" key="1">
    <source>
        <dbReference type="EMBL" id="MPY53982.1"/>
    </source>
</evidence>
<dbReference type="InterPro" id="IPR001646">
    <property type="entry name" value="5peptide_repeat"/>
</dbReference>
<organism evidence="1 2">
    <name type="scientific">Streptomyces acidicola</name>
    <dbReference type="NCBI Taxonomy" id="2596892"/>
    <lineage>
        <taxon>Bacteria</taxon>
        <taxon>Bacillati</taxon>
        <taxon>Actinomycetota</taxon>
        <taxon>Actinomycetes</taxon>
        <taxon>Kitasatosporales</taxon>
        <taxon>Streptomycetaceae</taxon>
        <taxon>Streptomyces</taxon>
    </lineage>
</organism>
<dbReference type="InterPro" id="IPR051082">
    <property type="entry name" value="Pentapeptide-BTB/POZ_domain"/>
</dbReference>
<dbReference type="Gene3D" id="2.160.20.80">
    <property type="entry name" value="E3 ubiquitin-protein ligase SopA"/>
    <property type="match status" value="1"/>
</dbReference>
<proteinExistence type="predicted"/>
<dbReference type="SUPFAM" id="SSF141571">
    <property type="entry name" value="Pentapeptide repeat-like"/>
    <property type="match status" value="1"/>
</dbReference>
<dbReference type="Pfam" id="PF00805">
    <property type="entry name" value="Pentapeptide"/>
    <property type="match status" value="1"/>
</dbReference>
<dbReference type="PANTHER" id="PTHR14136:SF17">
    <property type="entry name" value="BTB_POZ DOMAIN-CONTAINING PROTEIN KCTD9"/>
    <property type="match status" value="1"/>
</dbReference>
<comment type="caution">
    <text evidence="1">The sequence shown here is derived from an EMBL/GenBank/DDBJ whole genome shotgun (WGS) entry which is preliminary data.</text>
</comment>
<reference evidence="1 2" key="1">
    <citation type="submission" date="2019-09" db="EMBL/GenBank/DDBJ databases">
        <authorList>
            <person name="Duangmal K."/>
            <person name="Teo W.F.A."/>
            <person name="Lipun K."/>
        </authorList>
    </citation>
    <scope>NUCLEOTIDE SEQUENCE [LARGE SCALE GENOMIC DNA]</scope>
    <source>
        <strain evidence="1 2">K1PN6</strain>
    </source>
</reference>
<sequence>MDRAVTAKEDLASRRRNAALQRQSFDGDDLASVSLQQLWFTRCSFRGADLRHATLDGCHFKLCDLRGANLRGASLRGISLAGCDLTGADLREADLTGARFGQVRTGIPPHGLTNTTGIKLDNAILRDLELDQVIGWPITE</sequence>
<dbReference type="AlphaFoldDB" id="A0A5N8X3W1"/>
<dbReference type="PANTHER" id="PTHR14136">
    <property type="entry name" value="BTB_POZ DOMAIN-CONTAINING PROTEIN KCTD9"/>
    <property type="match status" value="1"/>
</dbReference>
<dbReference type="Proteomes" id="UP000373149">
    <property type="component" value="Unassembled WGS sequence"/>
</dbReference>